<feature type="domain" description="HTH rpiR-type" evidence="1">
    <location>
        <begin position="1"/>
        <end position="70"/>
    </location>
</feature>
<dbReference type="PANTHER" id="PTHR30514">
    <property type="entry name" value="GLUCOKINASE"/>
    <property type="match status" value="1"/>
</dbReference>
<dbReference type="InterPro" id="IPR047640">
    <property type="entry name" value="RpiR-like"/>
</dbReference>
<dbReference type="InterPro" id="IPR000281">
    <property type="entry name" value="HTH_RpiR"/>
</dbReference>
<proteinExistence type="predicted"/>
<name>A0ABS7CH43_9BACL</name>
<dbReference type="SUPFAM" id="SSF46689">
    <property type="entry name" value="Homeodomain-like"/>
    <property type="match status" value="1"/>
</dbReference>
<reference evidence="2 3" key="1">
    <citation type="submission" date="2021-07" db="EMBL/GenBank/DDBJ databases">
        <title>Paenibacillus radiodurans sp. nov., isolated from the southeastern edge of Tengger Desert.</title>
        <authorList>
            <person name="Zhang G."/>
        </authorList>
    </citation>
    <scope>NUCLEOTIDE SEQUENCE [LARGE SCALE GENOMIC DNA]</scope>
    <source>
        <strain evidence="2 3">CCM 7311</strain>
    </source>
</reference>
<dbReference type="PROSITE" id="PS51071">
    <property type="entry name" value="HTH_RPIR"/>
    <property type="match status" value="1"/>
</dbReference>
<evidence type="ECO:0000313" key="3">
    <source>
        <dbReference type="Proteomes" id="UP001519887"/>
    </source>
</evidence>
<dbReference type="Pfam" id="PF01418">
    <property type="entry name" value="HTH_6"/>
    <property type="match status" value="1"/>
</dbReference>
<feature type="non-terminal residue" evidence="2">
    <location>
        <position position="70"/>
    </location>
</feature>
<dbReference type="Gene3D" id="1.10.10.10">
    <property type="entry name" value="Winged helix-like DNA-binding domain superfamily/Winged helix DNA-binding domain"/>
    <property type="match status" value="1"/>
</dbReference>
<dbReference type="Proteomes" id="UP001519887">
    <property type="component" value="Unassembled WGS sequence"/>
</dbReference>
<accession>A0ABS7CH43</accession>
<comment type="caution">
    <text evidence="2">The sequence shown here is derived from an EMBL/GenBank/DDBJ whole genome shotgun (WGS) entry which is preliminary data.</text>
</comment>
<protein>
    <submittedName>
        <fullName evidence="2">MurR/RpiR family transcriptional regulator</fullName>
    </submittedName>
</protein>
<evidence type="ECO:0000259" key="1">
    <source>
        <dbReference type="PROSITE" id="PS51071"/>
    </source>
</evidence>
<keyword evidence="3" id="KW-1185">Reference proteome</keyword>
<dbReference type="InterPro" id="IPR036388">
    <property type="entry name" value="WH-like_DNA-bd_sf"/>
</dbReference>
<dbReference type="InterPro" id="IPR009057">
    <property type="entry name" value="Homeodomain-like_sf"/>
</dbReference>
<organism evidence="2 3">
    <name type="scientific">Paenibacillus sepulcri</name>
    <dbReference type="NCBI Taxonomy" id="359917"/>
    <lineage>
        <taxon>Bacteria</taxon>
        <taxon>Bacillati</taxon>
        <taxon>Bacillota</taxon>
        <taxon>Bacilli</taxon>
        <taxon>Bacillales</taxon>
        <taxon>Paenibacillaceae</taxon>
        <taxon>Paenibacillus</taxon>
    </lineage>
</organism>
<sequence length="70" mass="8098">MHQIRFEAERLTAGHRKIADYIVKHLQNIPYMTEQDLAAQTGISVATVSRFWKSAGYANFKDFKRQLQGD</sequence>
<gene>
    <name evidence="2" type="ORF">K0U00_39765</name>
</gene>
<dbReference type="EMBL" id="JAHZIK010002092">
    <property type="protein sequence ID" value="MBW7460218.1"/>
    <property type="molecule type" value="Genomic_DNA"/>
</dbReference>
<evidence type="ECO:0000313" key="2">
    <source>
        <dbReference type="EMBL" id="MBW7460218.1"/>
    </source>
</evidence>